<keyword evidence="5" id="KW-1185">Reference proteome</keyword>
<reference evidence="4" key="2">
    <citation type="submission" date="2020-05" db="UniProtKB">
        <authorList>
            <consortium name="EnsemblMetazoa"/>
        </authorList>
    </citation>
    <scope>IDENTIFICATION</scope>
    <source>
        <strain evidence="4">wikel</strain>
    </source>
</reference>
<gene>
    <name evidence="3" type="ORF">IscW_ISCW017417</name>
</gene>
<dbReference type="VEuPathDB" id="VectorBase:ISCP_006166"/>
<organism>
    <name type="scientific">Ixodes scapularis</name>
    <name type="common">Black-legged tick</name>
    <name type="synonym">Deer tick</name>
    <dbReference type="NCBI Taxonomy" id="6945"/>
    <lineage>
        <taxon>Eukaryota</taxon>
        <taxon>Metazoa</taxon>
        <taxon>Ecdysozoa</taxon>
        <taxon>Arthropoda</taxon>
        <taxon>Chelicerata</taxon>
        <taxon>Arachnida</taxon>
        <taxon>Acari</taxon>
        <taxon>Parasitiformes</taxon>
        <taxon>Ixodida</taxon>
        <taxon>Ixodoidea</taxon>
        <taxon>Ixodidae</taxon>
        <taxon>Ixodinae</taxon>
        <taxon>Ixodes</taxon>
    </lineage>
</organism>
<dbReference type="STRING" id="6945.B7PCC5"/>
<dbReference type="VEuPathDB" id="VectorBase:ISCW017417"/>
<dbReference type="InParanoid" id="B7PCC5"/>
<dbReference type="OrthoDB" id="196131at2759"/>
<proteinExistence type="predicted"/>
<dbReference type="HOGENOM" id="CLU_1191029_0_0_1"/>
<comment type="catalytic activity">
    <reaction evidence="1">
        <text>ATP + H2O = ADP + phosphate + H(+)</text>
        <dbReference type="Rhea" id="RHEA:13065"/>
        <dbReference type="ChEBI" id="CHEBI:15377"/>
        <dbReference type="ChEBI" id="CHEBI:15378"/>
        <dbReference type="ChEBI" id="CHEBI:30616"/>
        <dbReference type="ChEBI" id="CHEBI:43474"/>
        <dbReference type="ChEBI" id="CHEBI:456216"/>
        <dbReference type="EC" id="3.6.4.13"/>
    </reaction>
</comment>
<evidence type="ECO:0000313" key="5">
    <source>
        <dbReference type="Proteomes" id="UP000001555"/>
    </source>
</evidence>
<dbReference type="PaxDb" id="6945-B7PCC5"/>
<dbReference type="InterPro" id="IPR057479">
    <property type="entry name" value="PRP28/DDX23-like_helical"/>
</dbReference>
<name>B7PCC5_IXOSC</name>
<dbReference type="Pfam" id="PF25430">
    <property type="entry name" value="DDX23"/>
    <property type="match status" value="1"/>
</dbReference>
<evidence type="ECO:0000259" key="2">
    <source>
        <dbReference type="Pfam" id="PF25430"/>
    </source>
</evidence>
<evidence type="ECO:0000256" key="1">
    <source>
        <dbReference type="ARBA" id="ARBA00047984"/>
    </source>
</evidence>
<evidence type="ECO:0000313" key="3">
    <source>
        <dbReference type="EMBL" id="EEC04247.1"/>
    </source>
</evidence>
<protein>
    <submittedName>
        <fullName evidence="3 4">DEAD (Asp-Glu-Ala-Asp) box polypeptide, putative</fullName>
    </submittedName>
</protein>
<dbReference type="EMBL" id="ABJB010391532">
    <property type="status" value="NOT_ANNOTATED_CDS"/>
    <property type="molecule type" value="Genomic_DNA"/>
</dbReference>
<dbReference type="GO" id="GO:0003724">
    <property type="term" value="F:RNA helicase activity"/>
    <property type="evidence" value="ECO:0007669"/>
    <property type="project" value="UniProtKB-EC"/>
</dbReference>
<accession>B7PCC5</accession>
<dbReference type="EMBL" id="DS682990">
    <property type="protein sequence ID" value="EEC04247.1"/>
    <property type="molecule type" value="Genomic_DNA"/>
</dbReference>
<feature type="domain" description="PRP28/DDX23-like helical" evidence="2">
    <location>
        <begin position="99"/>
        <end position="176"/>
    </location>
</feature>
<dbReference type="VEuPathDB" id="VectorBase:ISCI000931"/>
<dbReference type="AlphaFoldDB" id="B7PCC5"/>
<sequence length="233" mass="27465">MHVGQQKRRKKEQKLSYADFAKNKKFYKGVFSCAQESKKRSKDENEERKKRQLFCVHAKSSTGDIPDRILDRRAIWENRSATCGFSRRRERLNHSELFFDWIASENTFLDCNPIYKDSRTAQFYGGGTSRSSPSRPKRQGPSKFYGELLNRKWTQAEKDQEVLRLRNVRRKEKQIENGQRWSQESLEDIQERTGASYGKASMTCNQFTRTLRFSGILVCRPSATRVHPLYFEQ</sequence>
<dbReference type="EnsemblMetazoa" id="ISCW017417-RA">
    <property type="protein sequence ID" value="ISCW017417-PA"/>
    <property type="gene ID" value="ISCW017417"/>
</dbReference>
<dbReference type="Proteomes" id="UP000001555">
    <property type="component" value="Unassembled WGS sequence"/>
</dbReference>
<evidence type="ECO:0000313" key="4">
    <source>
        <dbReference type="EnsemblMetazoa" id="ISCW017417-PA"/>
    </source>
</evidence>
<reference evidence="3 5" key="1">
    <citation type="submission" date="2008-03" db="EMBL/GenBank/DDBJ databases">
        <title>Annotation of Ixodes scapularis.</title>
        <authorList>
            <consortium name="Ixodes scapularis Genome Project Consortium"/>
            <person name="Caler E."/>
            <person name="Hannick L.I."/>
            <person name="Bidwell S."/>
            <person name="Joardar V."/>
            <person name="Thiagarajan M."/>
            <person name="Amedeo P."/>
            <person name="Galinsky K.J."/>
            <person name="Schobel S."/>
            <person name="Inman J."/>
            <person name="Hostetler J."/>
            <person name="Miller J."/>
            <person name="Hammond M."/>
            <person name="Megy K."/>
            <person name="Lawson D."/>
            <person name="Kodira C."/>
            <person name="Sutton G."/>
            <person name="Meyer J."/>
            <person name="Hill C.A."/>
            <person name="Birren B."/>
            <person name="Nene V."/>
            <person name="Collins F."/>
            <person name="Alarcon-Chaidez F."/>
            <person name="Wikel S."/>
            <person name="Strausberg R."/>
        </authorList>
    </citation>
    <scope>NUCLEOTIDE SEQUENCE [LARGE SCALE GENOMIC DNA]</scope>
    <source>
        <strain evidence="5">Wikel</strain>
        <strain evidence="3">Wikel colony</strain>
    </source>
</reference>